<protein>
    <submittedName>
        <fullName evidence="1">Uncharacterized protein</fullName>
    </submittedName>
</protein>
<name>A0A1G7C5B6_NIADE</name>
<proteinExistence type="predicted"/>
<accession>A0A1G7C5B6</accession>
<dbReference type="Proteomes" id="UP000198757">
    <property type="component" value="Unassembled WGS sequence"/>
</dbReference>
<dbReference type="STRING" id="1285928.SAMN04487894_1395"/>
<sequence length="146" mass="16377">MANHLLGPSYISGDSALTHYRLIPERVFETVSMTTKASRNFNTVMGVFSYTHLALPYYAFGIIQTALPENQFALIASPEKALLDKIITTSGALFRSIAAAKTYLLENLRMDKEALKNLDTQQMREWLHNAPKQESLSLIIQSISQL</sequence>
<gene>
    <name evidence="1" type="ORF">SAMN04487894_1395</name>
</gene>
<keyword evidence="2" id="KW-1185">Reference proteome</keyword>
<dbReference type="AlphaFoldDB" id="A0A1G7C5B6"/>
<reference evidence="2" key="1">
    <citation type="submission" date="2016-10" db="EMBL/GenBank/DDBJ databases">
        <authorList>
            <person name="Varghese N."/>
            <person name="Submissions S."/>
        </authorList>
    </citation>
    <scope>NUCLEOTIDE SEQUENCE [LARGE SCALE GENOMIC DNA]</scope>
    <source>
        <strain evidence="2">DSM 25811 / CCM 8410 / LMG 26954 / E90</strain>
    </source>
</reference>
<evidence type="ECO:0000313" key="2">
    <source>
        <dbReference type="Proteomes" id="UP000198757"/>
    </source>
</evidence>
<organism evidence="1 2">
    <name type="scientific">Niabella drilacis (strain DSM 25811 / CCM 8410 / CCUG 62505 / LMG 26954 / E90)</name>
    <dbReference type="NCBI Taxonomy" id="1285928"/>
    <lineage>
        <taxon>Bacteria</taxon>
        <taxon>Pseudomonadati</taxon>
        <taxon>Bacteroidota</taxon>
        <taxon>Chitinophagia</taxon>
        <taxon>Chitinophagales</taxon>
        <taxon>Chitinophagaceae</taxon>
        <taxon>Niabella</taxon>
    </lineage>
</organism>
<dbReference type="EMBL" id="FMZO01000039">
    <property type="protein sequence ID" value="SDE34562.1"/>
    <property type="molecule type" value="Genomic_DNA"/>
</dbReference>
<evidence type="ECO:0000313" key="1">
    <source>
        <dbReference type="EMBL" id="SDE34562.1"/>
    </source>
</evidence>